<dbReference type="GO" id="GO:0003964">
    <property type="term" value="F:RNA-directed DNA polymerase activity"/>
    <property type="evidence" value="ECO:0007669"/>
    <property type="project" value="UniProtKB-KW"/>
</dbReference>
<protein>
    <recommendedName>
        <fullName evidence="16">Integrase catalytic domain-containing protein</fullName>
    </recommendedName>
</protein>
<dbReference type="PROSITE" id="PS50994">
    <property type="entry name" value="INTEGRASE"/>
    <property type="match status" value="1"/>
</dbReference>
<keyword evidence="18" id="KW-1185">Reference proteome</keyword>
<dbReference type="AlphaFoldDB" id="A0A9Q3D0Q0"/>
<name>A0A9Q3D0Q0_9BASI</name>
<keyword evidence="11" id="KW-0239">DNA-directed DNA polymerase</keyword>
<evidence type="ECO:0000256" key="11">
    <source>
        <dbReference type="ARBA" id="ARBA00022932"/>
    </source>
</evidence>
<evidence type="ECO:0000256" key="8">
    <source>
        <dbReference type="ARBA" id="ARBA00022884"/>
    </source>
</evidence>
<keyword evidence="7" id="KW-0460">Magnesium</keyword>
<keyword evidence="11" id="KW-0808">Transferase</keyword>
<keyword evidence="4" id="KW-0479">Metal-binding</keyword>
<evidence type="ECO:0000313" key="18">
    <source>
        <dbReference type="Proteomes" id="UP000765509"/>
    </source>
</evidence>
<keyword evidence="9" id="KW-0229">DNA integration</keyword>
<keyword evidence="8" id="KW-0694">RNA-binding</keyword>
<dbReference type="GO" id="GO:0003723">
    <property type="term" value="F:RNA binding"/>
    <property type="evidence" value="ECO:0007669"/>
    <property type="project" value="UniProtKB-KW"/>
</dbReference>
<evidence type="ECO:0000256" key="12">
    <source>
        <dbReference type="ARBA" id="ARBA00023172"/>
    </source>
</evidence>
<evidence type="ECO:0000313" key="17">
    <source>
        <dbReference type="EMBL" id="MBW0494714.1"/>
    </source>
</evidence>
<dbReference type="Proteomes" id="UP000765509">
    <property type="component" value="Unassembled WGS sequence"/>
</dbReference>
<keyword evidence="5" id="KW-0255">Endonuclease</keyword>
<dbReference type="InterPro" id="IPR012337">
    <property type="entry name" value="RNaseH-like_sf"/>
</dbReference>
<dbReference type="PANTHER" id="PTHR42648">
    <property type="entry name" value="TRANSPOSASE, PUTATIVE-RELATED"/>
    <property type="match status" value="1"/>
</dbReference>
<dbReference type="GO" id="GO:0016787">
    <property type="term" value="F:hydrolase activity"/>
    <property type="evidence" value="ECO:0007669"/>
    <property type="project" value="UniProtKB-KW"/>
</dbReference>
<dbReference type="GO" id="GO:0004519">
    <property type="term" value="F:endonuclease activity"/>
    <property type="evidence" value="ECO:0007669"/>
    <property type="project" value="UniProtKB-KW"/>
</dbReference>
<keyword evidence="1" id="KW-0815">Transposition</keyword>
<dbReference type="GO" id="GO:0003887">
    <property type="term" value="F:DNA-directed DNA polymerase activity"/>
    <property type="evidence" value="ECO:0007669"/>
    <property type="project" value="UniProtKB-KW"/>
</dbReference>
<evidence type="ECO:0000256" key="1">
    <source>
        <dbReference type="ARBA" id="ARBA00022578"/>
    </source>
</evidence>
<dbReference type="GO" id="GO:0046872">
    <property type="term" value="F:metal ion binding"/>
    <property type="evidence" value="ECO:0007669"/>
    <property type="project" value="UniProtKB-KW"/>
</dbReference>
<dbReference type="SUPFAM" id="SSF53098">
    <property type="entry name" value="Ribonuclease H-like"/>
    <property type="match status" value="1"/>
</dbReference>
<keyword evidence="12" id="KW-0233">DNA recombination</keyword>
<evidence type="ECO:0000256" key="2">
    <source>
        <dbReference type="ARBA" id="ARBA00022695"/>
    </source>
</evidence>
<sequence>MDQPLGLFVSNIMGPFNQDPQGFQYLLTICNHVLTYSIVYPLKSRLDALAAILDAIAHLSIQLGISRKALQMDNSREFVSASLTAALSKLGIGLHPSLPYLPQENGKAERLNCTLACYLHNGLPNRWCPDSLPHQVLYGRPPSIAALYLFGERAIMQMPAVQQLSKLAERGIEYRLLKPLLASGGWLLWDPAGNQMIHLVPMELYFERKEKAISSLPLAKDISVPENLRQALVGPHQHHWEQACLGKLDQMKRQGVWQAINRTPTMKTIGHCWVFNTKFDEYGNIEKFKARLVARGNPQRPGVECTETGGDRADGTTHPFHPVLHLQKALYHMKQASHCWWLHLSGILGGLGFTLCEVDLSLYVFQKDEAIIVIWIHVDNGVIASNSPTQLKEFRKELCNNFEIKWSDTMKQIVGLECAIGEGEVAILQTKLTKDIINTYPRKIFQHDCPLPPMSKMSLDEQEAVVEATPFRSIIGSLAYLVSGSRLDLAFAVNYLARHLTVPTGTHWTIFWGICSRPGDTGLLSQPVGWRAGAISVRFMLKLGDTPFYGDQNKRLWWRYQHVPPSTSLFPT</sequence>
<dbReference type="OrthoDB" id="7691805at2759"/>
<dbReference type="InterPro" id="IPR036397">
    <property type="entry name" value="RNaseH_sf"/>
</dbReference>
<evidence type="ECO:0000256" key="14">
    <source>
        <dbReference type="ARBA" id="ARBA00048173"/>
    </source>
</evidence>
<feature type="domain" description="Integrase catalytic" evidence="16">
    <location>
        <begin position="1"/>
        <end position="119"/>
    </location>
</feature>
<dbReference type="GO" id="GO:0006310">
    <property type="term" value="P:DNA recombination"/>
    <property type="evidence" value="ECO:0007669"/>
    <property type="project" value="UniProtKB-KW"/>
</dbReference>
<accession>A0A9Q3D0Q0</accession>
<keyword evidence="3" id="KW-0540">Nuclease</keyword>
<dbReference type="GO" id="GO:0015074">
    <property type="term" value="P:DNA integration"/>
    <property type="evidence" value="ECO:0007669"/>
    <property type="project" value="UniProtKB-KW"/>
</dbReference>
<keyword evidence="2" id="KW-0548">Nucleotidyltransferase</keyword>
<keyword evidence="6" id="KW-0378">Hydrolase</keyword>
<evidence type="ECO:0000256" key="6">
    <source>
        <dbReference type="ARBA" id="ARBA00022801"/>
    </source>
</evidence>
<dbReference type="InterPro" id="IPR013103">
    <property type="entry name" value="RVT_2"/>
</dbReference>
<dbReference type="EMBL" id="AVOT02012703">
    <property type="protein sequence ID" value="MBW0494714.1"/>
    <property type="molecule type" value="Genomic_DNA"/>
</dbReference>
<dbReference type="GO" id="GO:0032196">
    <property type="term" value="P:transposition"/>
    <property type="evidence" value="ECO:0007669"/>
    <property type="project" value="UniProtKB-KW"/>
</dbReference>
<keyword evidence="13" id="KW-0511">Multifunctional enzyme</keyword>
<comment type="catalytic activity">
    <reaction evidence="15">
        <text>DNA(n) + a 2'-deoxyribonucleoside 5'-triphosphate = DNA(n+1) + diphosphate</text>
        <dbReference type="Rhea" id="RHEA:22508"/>
        <dbReference type="Rhea" id="RHEA-COMP:17339"/>
        <dbReference type="Rhea" id="RHEA-COMP:17340"/>
        <dbReference type="ChEBI" id="CHEBI:33019"/>
        <dbReference type="ChEBI" id="CHEBI:61560"/>
        <dbReference type="ChEBI" id="CHEBI:173112"/>
        <dbReference type="EC" id="2.7.7.7"/>
    </reaction>
</comment>
<evidence type="ECO:0000256" key="9">
    <source>
        <dbReference type="ARBA" id="ARBA00022908"/>
    </source>
</evidence>
<comment type="catalytic activity">
    <reaction evidence="14">
        <text>DNA(n) + a 2'-deoxyribonucleoside 5'-triphosphate = DNA(n+1) + diphosphate</text>
        <dbReference type="Rhea" id="RHEA:22508"/>
        <dbReference type="Rhea" id="RHEA-COMP:17339"/>
        <dbReference type="Rhea" id="RHEA-COMP:17340"/>
        <dbReference type="ChEBI" id="CHEBI:33019"/>
        <dbReference type="ChEBI" id="CHEBI:61560"/>
        <dbReference type="ChEBI" id="CHEBI:173112"/>
        <dbReference type="EC" id="2.7.7.49"/>
    </reaction>
</comment>
<organism evidence="17 18">
    <name type="scientific">Austropuccinia psidii MF-1</name>
    <dbReference type="NCBI Taxonomy" id="1389203"/>
    <lineage>
        <taxon>Eukaryota</taxon>
        <taxon>Fungi</taxon>
        <taxon>Dikarya</taxon>
        <taxon>Basidiomycota</taxon>
        <taxon>Pucciniomycotina</taxon>
        <taxon>Pucciniomycetes</taxon>
        <taxon>Pucciniales</taxon>
        <taxon>Sphaerophragmiaceae</taxon>
        <taxon>Austropuccinia</taxon>
    </lineage>
</organism>
<dbReference type="GO" id="GO:0005634">
    <property type="term" value="C:nucleus"/>
    <property type="evidence" value="ECO:0007669"/>
    <property type="project" value="UniProtKB-ARBA"/>
</dbReference>
<reference evidence="17" key="1">
    <citation type="submission" date="2021-03" db="EMBL/GenBank/DDBJ databases">
        <title>Draft genome sequence of rust myrtle Austropuccinia psidii MF-1, a brazilian biotype.</title>
        <authorList>
            <person name="Quecine M.C."/>
            <person name="Pachon D.M.R."/>
            <person name="Bonatelli M.L."/>
            <person name="Correr F.H."/>
            <person name="Franceschini L.M."/>
            <person name="Leite T.F."/>
            <person name="Margarido G.R.A."/>
            <person name="Almeida C.A."/>
            <person name="Ferrarezi J.A."/>
            <person name="Labate C.A."/>
        </authorList>
    </citation>
    <scope>NUCLEOTIDE SEQUENCE</scope>
    <source>
        <strain evidence="17">MF-1</strain>
    </source>
</reference>
<gene>
    <name evidence="17" type="ORF">O181_034429</name>
</gene>
<evidence type="ECO:0000256" key="5">
    <source>
        <dbReference type="ARBA" id="ARBA00022759"/>
    </source>
</evidence>
<dbReference type="PANTHER" id="PTHR42648:SF11">
    <property type="entry name" value="TRANSPOSON TY4-P GAG-POL POLYPROTEIN"/>
    <property type="match status" value="1"/>
</dbReference>
<evidence type="ECO:0000256" key="15">
    <source>
        <dbReference type="ARBA" id="ARBA00049244"/>
    </source>
</evidence>
<keyword evidence="10" id="KW-0695">RNA-directed DNA polymerase</keyword>
<dbReference type="InterPro" id="IPR039537">
    <property type="entry name" value="Retrotran_Ty1/copia-like"/>
</dbReference>
<dbReference type="InterPro" id="IPR001584">
    <property type="entry name" value="Integrase_cat-core"/>
</dbReference>
<evidence type="ECO:0000256" key="10">
    <source>
        <dbReference type="ARBA" id="ARBA00022918"/>
    </source>
</evidence>
<evidence type="ECO:0000256" key="4">
    <source>
        <dbReference type="ARBA" id="ARBA00022723"/>
    </source>
</evidence>
<proteinExistence type="predicted"/>
<evidence type="ECO:0000259" key="16">
    <source>
        <dbReference type="PROSITE" id="PS50994"/>
    </source>
</evidence>
<evidence type="ECO:0000256" key="7">
    <source>
        <dbReference type="ARBA" id="ARBA00022842"/>
    </source>
</evidence>
<dbReference type="Gene3D" id="3.30.420.10">
    <property type="entry name" value="Ribonuclease H-like superfamily/Ribonuclease H"/>
    <property type="match status" value="1"/>
</dbReference>
<dbReference type="Pfam" id="PF07727">
    <property type="entry name" value="RVT_2"/>
    <property type="match status" value="1"/>
</dbReference>
<comment type="caution">
    <text evidence="17">The sequence shown here is derived from an EMBL/GenBank/DDBJ whole genome shotgun (WGS) entry which is preliminary data.</text>
</comment>
<evidence type="ECO:0000256" key="13">
    <source>
        <dbReference type="ARBA" id="ARBA00023268"/>
    </source>
</evidence>
<evidence type="ECO:0000256" key="3">
    <source>
        <dbReference type="ARBA" id="ARBA00022722"/>
    </source>
</evidence>